<proteinExistence type="predicted"/>
<accession>A0A1G6W619</accession>
<evidence type="ECO:0000256" key="1">
    <source>
        <dbReference type="ARBA" id="ARBA00022722"/>
    </source>
</evidence>
<dbReference type="PANTHER" id="PTHR30231:SF4">
    <property type="entry name" value="PROTEIN NEN2"/>
    <property type="match status" value="1"/>
</dbReference>
<reference evidence="5 6" key="1">
    <citation type="submission" date="2016-10" db="EMBL/GenBank/DDBJ databases">
        <authorList>
            <person name="de Groot N.N."/>
        </authorList>
    </citation>
    <scope>NUCLEOTIDE SEQUENCE [LARGE SCALE GENOMIC DNA]</scope>
    <source>
        <strain evidence="5 6">CGMCC 4.5506</strain>
    </source>
</reference>
<keyword evidence="6" id="KW-1185">Reference proteome</keyword>
<name>A0A1G6W619_9PSEU</name>
<evidence type="ECO:0000256" key="3">
    <source>
        <dbReference type="ARBA" id="ARBA00022839"/>
    </source>
</evidence>
<dbReference type="GO" id="GO:0003676">
    <property type="term" value="F:nucleic acid binding"/>
    <property type="evidence" value="ECO:0007669"/>
    <property type="project" value="InterPro"/>
</dbReference>
<evidence type="ECO:0000256" key="4">
    <source>
        <dbReference type="SAM" id="MobiDB-lite"/>
    </source>
</evidence>
<protein>
    <submittedName>
        <fullName evidence="5">DNA polymerase-3 subunit epsilon</fullName>
    </submittedName>
</protein>
<dbReference type="PANTHER" id="PTHR30231">
    <property type="entry name" value="DNA POLYMERASE III SUBUNIT EPSILON"/>
    <property type="match status" value="1"/>
</dbReference>
<dbReference type="CDD" id="cd06127">
    <property type="entry name" value="DEDDh"/>
    <property type="match status" value="1"/>
</dbReference>
<keyword evidence="1" id="KW-0540">Nuclease</keyword>
<dbReference type="AlphaFoldDB" id="A0A1G6W619"/>
<keyword evidence="3" id="KW-0269">Exonuclease</keyword>
<dbReference type="NCBIfam" id="NF005927">
    <property type="entry name" value="PRK07942.1"/>
    <property type="match status" value="1"/>
</dbReference>
<feature type="region of interest" description="Disordered" evidence="4">
    <location>
        <begin position="230"/>
        <end position="293"/>
    </location>
</feature>
<dbReference type="SUPFAM" id="SSF53098">
    <property type="entry name" value="Ribonuclease H-like"/>
    <property type="match status" value="1"/>
</dbReference>
<organism evidence="5 6">
    <name type="scientific">Prauserella marina</name>
    <dbReference type="NCBI Taxonomy" id="530584"/>
    <lineage>
        <taxon>Bacteria</taxon>
        <taxon>Bacillati</taxon>
        <taxon>Actinomycetota</taxon>
        <taxon>Actinomycetes</taxon>
        <taxon>Pseudonocardiales</taxon>
        <taxon>Pseudonocardiaceae</taxon>
        <taxon>Prauserella</taxon>
    </lineage>
</organism>
<dbReference type="SMART" id="SM00479">
    <property type="entry name" value="EXOIII"/>
    <property type="match status" value="1"/>
</dbReference>
<dbReference type="EMBL" id="FMZE01000010">
    <property type="protein sequence ID" value="SDD60485.1"/>
    <property type="molecule type" value="Genomic_DNA"/>
</dbReference>
<dbReference type="GO" id="GO:0008408">
    <property type="term" value="F:3'-5' exonuclease activity"/>
    <property type="evidence" value="ECO:0007669"/>
    <property type="project" value="TreeGrafter"/>
</dbReference>
<evidence type="ECO:0000313" key="5">
    <source>
        <dbReference type="EMBL" id="SDD60485.1"/>
    </source>
</evidence>
<gene>
    <name evidence="5" type="ORF">SAMN05421630_110167</name>
</gene>
<sequence>MATVRLLRIVGPCSYDARMTNPEVLWAEAQLLALDLESTDVDPRRDRIVTASIVTITPSPTGGKPQIETRNWLADPGVDIPDDATALHGITTDYARTHGRPAGEVVEEVSSHLARIWNAAVPLIAFNAPFDLTMLDAELRRHHGRGLDLSGPVVDPICIDRHLHPKRAEKRTLVNLCQHYKVRLDQAHTGADDAVAAARLAWRLAKAEPERIGRLTLGTLHNQQANWFREQQGARQRPPTPPRPVTSQRHRADRPTATADLRRSSRRQCLADTAGNHRHARPTSAAPQAWRTSSIARFLDS</sequence>
<dbReference type="InterPro" id="IPR013520">
    <property type="entry name" value="Ribonucl_H"/>
</dbReference>
<dbReference type="Proteomes" id="UP000199494">
    <property type="component" value="Unassembled WGS sequence"/>
</dbReference>
<dbReference type="GO" id="GO:0005829">
    <property type="term" value="C:cytosol"/>
    <property type="evidence" value="ECO:0007669"/>
    <property type="project" value="TreeGrafter"/>
</dbReference>
<dbReference type="InterPro" id="IPR036397">
    <property type="entry name" value="RNaseH_sf"/>
</dbReference>
<dbReference type="Gene3D" id="3.30.420.10">
    <property type="entry name" value="Ribonuclease H-like superfamily/Ribonuclease H"/>
    <property type="match status" value="1"/>
</dbReference>
<dbReference type="Pfam" id="PF00929">
    <property type="entry name" value="RNase_T"/>
    <property type="match status" value="1"/>
</dbReference>
<dbReference type="STRING" id="530584.SAMN05421630_110167"/>
<dbReference type="InterPro" id="IPR012337">
    <property type="entry name" value="RNaseH-like_sf"/>
</dbReference>
<keyword evidence="2" id="KW-0378">Hydrolase</keyword>
<evidence type="ECO:0000256" key="2">
    <source>
        <dbReference type="ARBA" id="ARBA00022801"/>
    </source>
</evidence>
<evidence type="ECO:0000313" key="6">
    <source>
        <dbReference type="Proteomes" id="UP000199494"/>
    </source>
</evidence>